<protein>
    <submittedName>
        <fullName evidence="5">GntR family transcriptional regulator</fullName>
    </submittedName>
</protein>
<feature type="domain" description="GntR C-terminal" evidence="4">
    <location>
        <begin position="82"/>
        <end position="206"/>
    </location>
</feature>
<gene>
    <name evidence="5" type="ORF">GCM10008943_22600</name>
</gene>
<dbReference type="SMART" id="SM00895">
    <property type="entry name" value="FCD"/>
    <property type="match status" value="1"/>
</dbReference>
<accession>A0ABN1G8Y5</accession>
<dbReference type="Pfam" id="PF07729">
    <property type="entry name" value="FCD"/>
    <property type="match status" value="1"/>
</dbReference>
<dbReference type="InterPro" id="IPR011711">
    <property type="entry name" value="GntR_C"/>
</dbReference>
<keyword evidence="1" id="KW-0805">Transcription regulation</keyword>
<evidence type="ECO:0000313" key="6">
    <source>
        <dbReference type="Proteomes" id="UP001424441"/>
    </source>
</evidence>
<evidence type="ECO:0000256" key="2">
    <source>
        <dbReference type="ARBA" id="ARBA00023125"/>
    </source>
</evidence>
<dbReference type="InterPro" id="IPR008920">
    <property type="entry name" value="TF_FadR/GntR_C"/>
</dbReference>
<dbReference type="Gene3D" id="1.20.120.530">
    <property type="entry name" value="GntR ligand-binding domain-like"/>
    <property type="match status" value="1"/>
</dbReference>
<dbReference type="InterPro" id="IPR036388">
    <property type="entry name" value="WH-like_DNA-bd_sf"/>
</dbReference>
<dbReference type="Gene3D" id="1.10.10.10">
    <property type="entry name" value="Winged helix-like DNA-binding domain superfamily/Winged helix DNA-binding domain"/>
    <property type="match status" value="1"/>
</dbReference>
<keyword evidence="3" id="KW-0804">Transcription</keyword>
<dbReference type="PANTHER" id="PTHR43537:SF5">
    <property type="entry name" value="UXU OPERON TRANSCRIPTIONAL REGULATOR"/>
    <property type="match status" value="1"/>
</dbReference>
<dbReference type="Pfam" id="PF00392">
    <property type="entry name" value="GntR"/>
    <property type="match status" value="1"/>
</dbReference>
<dbReference type="RefSeq" id="WP_343805614.1">
    <property type="nucleotide sequence ID" value="NZ_BAAADE010000004.1"/>
</dbReference>
<dbReference type="EMBL" id="BAAADE010000004">
    <property type="protein sequence ID" value="GAA0606521.1"/>
    <property type="molecule type" value="Genomic_DNA"/>
</dbReference>
<dbReference type="SUPFAM" id="SSF46785">
    <property type="entry name" value="Winged helix' DNA-binding domain"/>
    <property type="match status" value="1"/>
</dbReference>
<sequence>MKRPKPSASLSDQAYIQLKWMILNQEIPQGTLLNELALVDSTGFGRAPIHHALHRLAYDDLVEILPRKGAQVRIWGDRDLDELVEARLPVEVAVIELACRRASDQSIDELQSGLTATPELIETMDREGLLRLDLWFHAALAQTTGNAILCDTAQRLHQRSAQLWSSGVSDRARYQLVYQQHSDIVEALAERDAKRARQAITTHISIFTEKTK</sequence>
<keyword evidence="2" id="KW-0238">DNA-binding</keyword>
<dbReference type="InterPro" id="IPR000524">
    <property type="entry name" value="Tscrpt_reg_HTH_GntR"/>
</dbReference>
<dbReference type="InterPro" id="IPR036390">
    <property type="entry name" value="WH_DNA-bd_sf"/>
</dbReference>
<proteinExistence type="predicted"/>
<evidence type="ECO:0000259" key="4">
    <source>
        <dbReference type="SMART" id="SM00895"/>
    </source>
</evidence>
<dbReference type="Proteomes" id="UP001424441">
    <property type="component" value="Unassembled WGS sequence"/>
</dbReference>
<evidence type="ECO:0000313" key="5">
    <source>
        <dbReference type="EMBL" id="GAA0606521.1"/>
    </source>
</evidence>
<comment type="caution">
    <text evidence="5">The sequence shown here is derived from an EMBL/GenBank/DDBJ whole genome shotgun (WGS) entry which is preliminary data.</text>
</comment>
<evidence type="ECO:0000256" key="3">
    <source>
        <dbReference type="ARBA" id="ARBA00023163"/>
    </source>
</evidence>
<keyword evidence="6" id="KW-1185">Reference proteome</keyword>
<dbReference type="SUPFAM" id="SSF48008">
    <property type="entry name" value="GntR ligand-binding domain-like"/>
    <property type="match status" value="1"/>
</dbReference>
<name>A0ABN1G8Y5_9HYPH</name>
<reference evidence="5 6" key="1">
    <citation type="journal article" date="2019" name="Int. J. Syst. Evol. Microbiol.">
        <title>The Global Catalogue of Microorganisms (GCM) 10K type strain sequencing project: providing services to taxonomists for standard genome sequencing and annotation.</title>
        <authorList>
            <consortium name="The Broad Institute Genomics Platform"/>
            <consortium name="The Broad Institute Genome Sequencing Center for Infectious Disease"/>
            <person name="Wu L."/>
            <person name="Ma J."/>
        </authorList>
    </citation>
    <scope>NUCLEOTIDE SEQUENCE [LARGE SCALE GENOMIC DNA]</scope>
    <source>
        <strain evidence="5 6">JCM 15115</strain>
    </source>
</reference>
<dbReference type="PANTHER" id="PTHR43537">
    <property type="entry name" value="TRANSCRIPTIONAL REGULATOR, GNTR FAMILY"/>
    <property type="match status" value="1"/>
</dbReference>
<evidence type="ECO:0000256" key="1">
    <source>
        <dbReference type="ARBA" id="ARBA00023015"/>
    </source>
</evidence>
<organism evidence="5 6">
    <name type="scientific">Paenochrobactrum glaciei</name>
    <dbReference type="NCBI Taxonomy" id="486407"/>
    <lineage>
        <taxon>Bacteria</taxon>
        <taxon>Pseudomonadati</taxon>
        <taxon>Pseudomonadota</taxon>
        <taxon>Alphaproteobacteria</taxon>
        <taxon>Hyphomicrobiales</taxon>
        <taxon>Brucellaceae</taxon>
        <taxon>Paenochrobactrum</taxon>
    </lineage>
</organism>